<dbReference type="Gene3D" id="3.90.550.50">
    <property type="match status" value="1"/>
</dbReference>
<dbReference type="Pfam" id="PF02434">
    <property type="entry name" value="Fringe"/>
    <property type="match status" value="1"/>
</dbReference>
<protein>
    <recommendedName>
        <fullName evidence="11">Fringe-like glycosyltransferase domain-containing protein</fullName>
    </recommendedName>
</protein>
<evidence type="ECO:0000256" key="2">
    <source>
        <dbReference type="ARBA" id="ARBA00008661"/>
    </source>
</evidence>
<keyword evidence="8" id="KW-0472">Membrane</keyword>
<sequence length="267" mass="29807">MLIFSILFLSSYFSTAIPVESFPKTEILIVMRSTKSNLNSRVQLALDTWSPKALAQTILLTDRTEVDFSEKKLRRVETTNCGSGHSRNDLTCKVQRAIQLAAETKAKWFCHVDDDTFVNFEKLEKLLASFDSSKMMYVGKQSIPQGIKITNAKTIHFATGGAGWCLSKHLVSKLTFKNLMEEAKRLGLPDDVTVGALVQDLGVPMTDVNAFHSHLEGLQWLNSPENEISLSYPPEALQNGNFERSIRYASSTDPTGLLTLSRKMSKL</sequence>
<dbReference type="AlphaFoldDB" id="E4Y4L2"/>
<evidence type="ECO:0000256" key="9">
    <source>
        <dbReference type="ARBA" id="ARBA00037847"/>
    </source>
</evidence>
<keyword evidence="4" id="KW-0808">Transferase</keyword>
<organism evidence="12">
    <name type="scientific">Oikopleura dioica</name>
    <name type="common">Tunicate</name>
    <dbReference type="NCBI Taxonomy" id="34765"/>
    <lineage>
        <taxon>Eukaryota</taxon>
        <taxon>Metazoa</taxon>
        <taxon>Chordata</taxon>
        <taxon>Tunicata</taxon>
        <taxon>Appendicularia</taxon>
        <taxon>Copelata</taxon>
        <taxon>Oikopleuridae</taxon>
        <taxon>Oikopleura</taxon>
    </lineage>
</organism>
<evidence type="ECO:0000259" key="11">
    <source>
        <dbReference type="Pfam" id="PF02434"/>
    </source>
</evidence>
<evidence type="ECO:0000256" key="7">
    <source>
        <dbReference type="ARBA" id="ARBA00022989"/>
    </source>
</evidence>
<keyword evidence="7" id="KW-1133">Transmembrane helix</keyword>
<evidence type="ECO:0000256" key="1">
    <source>
        <dbReference type="ARBA" id="ARBA00004606"/>
    </source>
</evidence>
<name>E4Y4L2_OIKDI</name>
<feature type="chain" id="PRO_5003190786" description="Fringe-like glycosyltransferase domain-containing protein" evidence="10">
    <location>
        <begin position="17"/>
        <end position="267"/>
    </location>
</feature>
<reference evidence="12" key="1">
    <citation type="journal article" date="2010" name="Science">
        <title>Plasticity of animal genome architecture unmasked by rapid evolution of a pelagic tunicate.</title>
        <authorList>
            <person name="Denoeud F."/>
            <person name="Henriet S."/>
            <person name="Mungpakdee S."/>
            <person name="Aury J.M."/>
            <person name="Da Silva C."/>
            <person name="Brinkmann H."/>
            <person name="Mikhaleva J."/>
            <person name="Olsen L.C."/>
            <person name="Jubin C."/>
            <person name="Canestro C."/>
            <person name="Bouquet J.M."/>
            <person name="Danks G."/>
            <person name="Poulain J."/>
            <person name="Campsteijn C."/>
            <person name="Adamski M."/>
            <person name="Cross I."/>
            <person name="Yadetie F."/>
            <person name="Muffato M."/>
            <person name="Louis A."/>
            <person name="Butcher S."/>
            <person name="Tsagkogeorga G."/>
            <person name="Konrad A."/>
            <person name="Singh S."/>
            <person name="Jensen M.F."/>
            <person name="Cong E.H."/>
            <person name="Eikeseth-Otteraa H."/>
            <person name="Noel B."/>
            <person name="Anthouard V."/>
            <person name="Porcel B.M."/>
            <person name="Kachouri-Lafond R."/>
            <person name="Nishino A."/>
            <person name="Ugolini M."/>
            <person name="Chourrout P."/>
            <person name="Nishida H."/>
            <person name="Aasland R."/>
            <person name="Huzurbazar S."/>
            <person name="Westhof E."/>
            <person name="Delsuc F."/>
            <person name="Lehrach H."/>
            <person name="Reinhardt R."/>
            <person name="Weissenbach J."/>
            <person name="Roy S.W."/>
            <person name="Artiguenave F."/>
            <person name="Postlethwait J.H."/>
            <person name="Manak J.R."/>
            <person name="Thompson E.M."/>
            <person name="Jaillon O."/>
            <person name="Du Pasquier L."/>
            <person name="Boudinot P."/>
            <person name="Liberles D.A."/>
            <person name="Volff J.N."/>
            <person name="Philippe H."/>
            <person name="Lenhard B."/>
            <person name="Roest Crollius H."/>
            <person name="Wincker P."/>
            <person name="Chourrout D."/>
        </authorList>
    </citation>
    <scope>NUCLEOTIDE SEQUENCE [LARGE SCALE GENOMIC DNA]</scope>
</reference>
<dbReference type="PANTHER" id="PTHR10811">
    <property type="entry name" value="FRINGE-RELATED"/>
    <property type="match status" value="1"/>
</dbReference>
<comment type="subcellular location">
    <subcellularLocation>
        <location evidence="9">Endomembrane system</location>
        <topology evidence="9">Single-pass membrane protein</topology>
    </subcellularLocation>
    <subcellularLocation>
        <location evidence="1">Membrane</location>
        <topology evidence="1">Single-pass type II membrane protein</topology>
    </subcellularLocation>
</comment>
<evidence type="ECO:0000256" key="5">
    <source>
        <dbReference type="ARBA" id="ARBA00022692"/>
    </source>
</evidence>
<feature type="domain" description="Fringe-like glycosyltransferase" evidence="11">
    <location>
        <begin position="24"/>
        <end position="255"/>
    </location>
</feature>
<gene>
    <name evidence="12" type="ORF">GSOID_T00018487001</name>
</gene>
<evidence type="ECO:0000256" key="4">
    <source>
        <dbReference type="ARBA" id="ARBA00022679"/>
    </source>
</evidence>
<keyword evidence="6" id="KW-0735">Signal-anchor</keyword>
<feature type="signal peptide" evidence="10">
    <location>
        <begin position="1"/>
        <end position="16"/>
    </location>
</feature>
<dbReference type="EMBL" id="FN654279">
    <property type="protein sequence ID" value="CBY30610.1"/>
    <property type="molecule type" value="Genomic_DNA"/>
</dbReference>
<keyword evidence="3" id="KW-0328">Glycosyltransferase</keyword>
<evidence type="ECO:0000256" key="8">
    <source>
        <dbReference type="ARBA" id="ARBA00023136"/>
    </source>
</evidence>
<keyword evidence="10" id="KW-0732">Signal</keyword>
<evidence type="ECO:0000313" key="12">
    <source>
        <dbReference type="EMBL" id="CBY30610.1"/>
    </source>
</evidence>
<evidence type="ECO:0000256" key="3">
    <source>
        <dbReference type="ARBA" id="ARBA00022676"/>
    </source>
</evidence>
<dbReference type="InterPro" id="IPR003378">
    <property type="entry name" value="Fringe-like_glycosylTrfase"/>
</dbReference>
<dbReference type="GO" id="GO:0012505">
    <property type="term" value="C:endomembrane system"/>
    <property type="evidence" value="ECO:0007669"/>
    <property type="project" value="UniProtKB-SubCell"/>
</dbReference>
<evidence type="ECO:0000256" key="10">
    <source>
        <dbReference type="SAM" id="SignalP"/>
    </source>
</evidence>
<dbReference type="Proteomes" id="UP000011014">
    <property type="component" value="Unassembled WGS sequence"/>
</dbReference>
<proteinExistence type="inferred from homology"/>
<dbReference type="GO" id="GO:0016020">
    <property type="term" value="C:membrane"/>
    <property type="evidence" value="ECO:0007669"/>
    <property type="project" value="UniProtKB-SubCell"/>
</dbReference>
<accession>E4Y4L2</accession>
<dbReference type="GO" id="GO:0016757">
    <property type="term" value="F:glycosyltransferase activity"/>
    <property type="evidence" value="ECO:0007669"/>
    <property type="project" value="UniProtKB-KW"/>
</dbReference>
<comment type="similarity">
    <text evidence="2">Belongs to the glycosyltransferase 31 family.</text>
</comment>
<keyword evidence="5" id="KW-0812">Transmembrane</keyword>
<evidence type="ECO:0000256" key="6">
    <source>
        <dbReference type="ARBA" id="ARBA00022968"/>
    </source>
</evidence>